<proteinExistence type="predicted"/>
<dbReference type="EMBL" id="QSWH01000015">
    <property type="protein sequence ID" value="RRR20754.1"/>
    <property type="molecule type" value="Genomic_DNA"/>
</dbReference>
<feature type="region of interest" description="Disordered" evidence="11">
    <location>
        <begin position="76"/>
        <end position="150"/>
    </location>
</feature>
<dbReference type="GO" id="GO:0006417">
    <property type="term" value="P:regulation of translation"/>
    <property type="evidence" value="ECO:0007669"/>
    <property type="project" value="TreeGrafter"/>
</dbReference>
<keyword evidence="17" id="KW-1185">Reference proteome</keyword>
<feature type="region of interest" description="Disordered" evidence="11">
    <location>
        <begin position="23"/>
        <end position="43"/>
    </location>
</feature>
<evidence type="ECO:0000256" key="10">
    <source>
        <dbReference type="ARBA" id="ARBA00030803"/>
    </source>
</evidence>
<dbReference type="Gene3D" id="1.10.10.1320">
    <property type="entry name" value="Anti-sigma factor, zinc-finger domain"/>
    <property type="match status" value="1"/>
</dbReference>
<dbReference type="PANTHER" id="PTHR37461">
    <property type="entry name" value="ANTI-SIGMA-K FACTOR RSKA"/>
    <property type="match status" value="1"/>
</dbReference>
<keyword evidence="8" id="KW-0804">Transcription</keyword>
<comment type="subcellular location">
    <subcellularLocation>
        <location evidence="2">Cell membrane</location>
    </subcellularLocation>
    <subcellularLocation>
        <location evidence="1">Membrane</location>
        <topology evidence="1">Single-pass membrane protein</topology>
    </subcellularLocation>
</comment>
<dbReference type="AlphaFoldDB" id="A0A345YRR6"/>
<keyword evidence="6" id="KW-0805">Transcription regulation</keyword>
<keyword evidence="4 12" id="KW-0812">Transmembrane</keyword>
<dbReference type="InterPro" id="IPR018764">
    <property type="entry name" value="RskA_C"/>
</dbReference>
<organism evidence="15 18">
    <name type="scientific">Brachybacterium saurashtrense</name>
    <dbReference type="NCBI Taxonomy" id="556288"/>
    <lineage>
        <taxon>Bacteria</taxon>
        <taxon>Bacillati</taxon>
        <taxon>Actinomycetota</taxon>
        <taxon>Actinomycetes</taxon>
        <taxon>Micrococcales</taxon>
        <taxon>Dermabacteraceae</taxon>
        <taxon>Brachybacterium</taxon>
    </lineage>
</organism>
<evidence type="ECO:0000313" key="15">
    <source>
        <dbReference type="EMBL" id="RRR20754.1"/>
    </source>
</evidence>
<accession>A0A345YRR6</accession>
<dbReference type="InterPro" id="IPR041916">
    <property type="entry name" value="Anti_sigma_zinc_sf"/>
</dbReference>
<dbReference type="Proteomes" id="UP000254236">
    <property type="component" value="Chromosome"/>
</dbReference>
<dbReference type="RefSeq" id="WP_115414365.1">
    <property type="nucleotide sequence ID" value="NZ_CP031356.1"/>
</dbReference>
<evidence type="ECO:0000256" key="7">
    <source>
        <dbReference type="ARBA" id="ARBA00023136"/>
    </source>
</evidence>
<dbReference type="Proteomes" id="UP000282185">
    <property type="component" value="Unassembled WGS sequence"/>
</dbReference>
<evidence type="ECO:0000256" key="11">
    <source>
        <dbReference type="SAM" id="MobiDB-lite"/>
    </source>
</evidence>
<feature type="transmembrane region" description="Helical" evidence="12">
    <location>
        <begin position="168"/>
        <end position="187"/>
    </location>
</feature>
<evidence type="ECO:0000256" key="2">
    <source>
        <dbReference type="ARBA" id="ARBA00004236"/>
    </source>
</evidence>
<feature type="compositionally biased region" description="Low complexity" evidence="11">
    <location>
        <begin position="89"/>
        <end position="119"/>
    </location>
</feature>
<evidence type="ECO:0000256" key="9">
    <source>
        <dbReference type="ARBA" id="ARBA00029829"/>
    </source>
</evidence>
<evidence type="ECO:0000256" key="6">
    <source>
        <dbReference type="ARBA" id="ARBA00023015"/>
    </source>
</evidence>
<evidence type="ECO:0000256" key="5">
    <source>
        <dbReference type="ARBA" id="ARBA00022989"/>
    </source>
</evidence>
<dbReference type="KEGG" id="bsau:DWV08_14015"/>
<name>A0A345YRR6_9MICO</name>
<evidence type="ECO:0000256" key="1">
    <source>
        <dbReference type="ARBA" id="ARBA00004167"/>
    </source>
</evidence>
<keyword evidence="5 12" id="KW-1133">Transmembrane helix</keyword>
<gene>
    <name evidence="14" type="ORF">DWV08_14015</name>
    <name evidence="16" type="ORF">DXU92_05765</name>
    <name evidence="15" type="ORF">DXU92_17040</name>
</gene>
<reference evidence="14 17" key="1">
    <citation type="submission" date="2018-07" db="EMBL/GenBank/DDBJ databases">
        <title>Brachybacterium saurashtrense DSM 23186 genome sequence.</title>
        <authorList>
            <person name="Guo L."/>
        </authorList>
    </citation>
    <scope>NUCLEOTIDE SEQUENCE [LARGE SCALE GENOMIC DNA]</scope>
    <source>
        <strain evidence="14 17">DSM 23186</strain>
    </source>
</reference>
<evidence type="ECO:0000313" key="14">
    <source>
        <dbReference type="EMBL" id="AXK46618.1"/>
    </source>
</evidence>
<evidence type="ECO:0000256" key="8">
    <source>
        <dbReference type="ARBA" id="ARBA00023163"/>
    </source>
</evidence>
<dbReference type="InterPro" id="IPR051474">
    <property type="entry name" value="Anti-sigma-K/W_factor"/>
</dbReference>
<dbReference type="EMBL" id="QSWH01000002">
    <property type="protein sequence ID" value="RRR24359.1"/>
    <property type="molecule type" value="Genomic_DNA"/>
</dbReference>
<dbReference type="EMBL" id="CP031356">
    <property type="protein sequence ID" value="AXK46618.1"/>
    <property type="molecule type" value="Genomic_DNA"/>
</dbReference>
<evidence type="ECO:0000313" key="17">
    <source>
        <dbReference type="Proteomes" id="UP000254236"/>
    </source>
</evidence>
<evidence type="ECO:0000256" key="12">
    <source>
        <dbReference type="SAM" id="Phobius"/>
    </source>
</evidence>
<evidence type="ECO:0000256" key="4">
    <source>
        <dbReference type="ARBA" id="ARBA00022692"/>
    </source>
</evidence>
<reference evidence="15 18" key="2">
    <citation type="submission" date="2018-08" db="EMBL/GenBank/DDBJ databases">
        <title>Brachybacterium saurashtrense DSM 23186.</title>
        <authorList>
            <person name="Li Y."/>
        </authorList>
    </citation>
    <scope>NUCLEOTIDE SEQUENCE [LARGE SCALE GENOMIC DNA]</scope>
    <source>
        <strain evidence="15 18">DSM 23186</strain>
    </source>
</reference>
<dbReference type="GO" id="GO:0016989">
    <property type="term" value="F:sigma factor antagonist activity"/>
    <property type="evidence" value="ECO:0007669"/>
    <property type="project" value="TreeGrafter"/>
</dbReference>
<dbReference type="PANTHER" id="PTHR37461:SF1">
    <property type="entry name" value="ANTI-SIGMA-K FACTOR RSKA"/>
    <property type="match status" value="1"/>
</dbReference>
<evidence type="ECO:0000256" key="3">
    <source>
        <dbReference type="ARBA" id="ARBA00022475"/>
    </source>
</evidence>
<evidence type="ECO:0000313" key="16">
    <source>
        <dbReference type="EMBL" id="RRR24359.1"/>
    </source>
</evidence>
<evidence type="ECO:0000259" key="13">
    <source>
        <dbReference type="Pfam" id="PF10099"/>
    </source>
</evidence>
<dbReference type="GO" id="GO:0005886">
    <property type="term" value="C:plasma membrane"/>
    <property type="evidence" value="ECO:0007669"/>
    <property type="project" value="UniProtKB-SubCell"/>
</dbReference>
<evidence type="ECO:0000313" key="18">
    <source>
        <dbReference type="Proteomes" id="UP000282185"/>
    </source>
</evidence>
<keyword evidence="7 12" id="KW-0472">Membrane</keyword>
<sequence length="325" mass="33614">MNEQKHTMTGAWALNALDGEERERMRRHLAEDPDSAAEALSFEETAGELAGSLTPLAPRPELKAAVMARIATTRQLSPLAEEADEDAATADASTPEAGAGAAAGTSPGVPTAAAPGSTPDIPTAGAPDSTPGSTPGIAPDARSSADARPPAEVVPLDRYRASVRRSRWTAAAAAALLVSTVVGVSMWNSERLAEQEARASLEAIASAQEGAEQERAMLSEIMAADDAAHMILPSAEGGELQLMYSRQEQAMIVQSAGLPALPASETYQLWMIDGEDIVSAGMLEDPQESMMHDGALPDGVEIGLTIEPAGGSEQPTMKPIASGVL</sequence>
<keyword evidence="3" id="KW-1003">Cell membrane</keyword>
<dbReference type="OrthoDB" id="153510at2"/>
<protein>
    <recommendedName>
        <fullName evidence="10">Regulator of SigK</fullName>
    </recommendedName>
    <alternativeName>
        <fullName evidence="9">Sigma-K anti-sigma factor RskA</fullName>
    </alternativeName>
</protein>
<dbReference type="Pfam" id="PF10099">
    <property type="entry name" value="RskA_C"/>
    <property type="match status" value="1"/>
</dbReference>
<feature type="domain" description="Anti-sigma K factor RskA C-terminal" evidence="13">
    <location>
        <begin position="170"/>
        <end position="319"/>
    </location>
</feature>